<keyword evidence="2" id="KW-1185">Reference proteome</keyword>
<dbReference type="EMBL" id="CP000477">
    <property type="protein sequence ID" value="ABK14146.1"/>
    <property type="molecule type" value="Genomic_DNA"/>
</dbReference>
<accession>A0B622</accession>
<dbReference type="Proteomes" id="UP000000674">
    <property type="component" value="Chromosome"/>
</dbReference>
<dbReference type="KEGG" id="mtp:Mthe_0353"/>
<name>A0B622_METTP</name>
<dbReference type="STRING" id="349307.Mthe_0353"/>
<dbReference type="HOGENOM" id="CLU_2032911_0_0_2"/>
<gene>
    <name evidence="1" type="ordered locus">Mthe_0353</name>
</gene>
<dbReference type="GeneID" id="4462476"/>
<dbReference type="RefSeq" id="WP_011695544.1">
    <property type="nucleotide sequence ID" value="NC_008553.1"/>
</dbReference>
<dbReference type="OrthoDB" id="377620at2157"/>
<evidence type="ECO:0000313" key="2">
    <source>
        <dbReference type="Proteomes" id="UP000000674"/>
    </source>
</evidence>
<sequence length="121" mass="14097">MKHPDRIFSFMEVESEDDLVKAITEHTWPLCYGFYHEDLLYLGDGDREDAPEYSVVRIERTEGHHGIVGTEVGRVSSHNKDEVRRIIREIKAGAYTMSNPVKVQVEPKWHHSCELCRLEED</sequence>
<reference evidence="1 2" key="1">
    <citation type="submission" date="2006-10" db="EMBL/GenBank/DDBJ databases">
        <title>Complete sequence of Methanosaeta thermophila PT.</title>
        <authorList>
            <consortium name="US DOE Joint Genome Institute"/>
            <person name="Copeland A."/>
            <person name="Lucas S."/>
            <person name="Lapidus A."/>
            <person name="Barry K."/>
            <person name="Detter J.C."/>
            <person name="Glavina del Rio T."/>
            <person name="Hammon N."/>
            <person name="Israni S."/>
            <person name="Pitluck S."/>
            <person name="Chain P."/>
            <person name="Malfatti S."/>
            <person name="Shin M."/>
            <person name="Vergez L."/>
            <person name="Schmutz J."/>
            <person name="Larimer F."/>
            <person name="Land M."/>
            <person name="Hauser L."/>
            <person name="Kyrpides N."/>
            <person name="Kim E."/>
            <person name="Smith K.S."/>
            <person name="Ingram-Smith C."/>
            <person name="Richardson P."/>
        </authorList>
    </citation>
    <scope>NUCLEOTIDE SEQUENCE [LARGE SCALE GENOMIC DNA]</scope>
    <source>
        <strain evidence="2">DSM 6194 / JCM 14653 / NBRC 101360 / PT</strain>
    </source>
</reference>
<proteinExistence type="predicted"/>
<organism evidence="1 2">
    <name type="scientific">Methanothrix thermoacetophila (strain DSM 6194 / JCM 14653 / NBRC 101360 / PT)</name>
    <name type="common">Methanosaeta thermophila</name>
    <dbReference type="NCBI Taxonomy" id="349307"/>
    <lineage>
        <taxon>Archaea</taxon>
        <taxon>Methanobacteriati</taxon>
        <taxon>Methanobacteriota</taxon>
        <taxon>Stenosarchaea group</taxon>
        <taxon>Methanomicrobia</taxon>
        <taxon>Methanotrichales</taxon>
        <taxon>Methanotrichaceae</taxon>
        <taxon>Methanothrix</taxon>
    </lineage>
</organism>
<protein>
    <submittedName>
        <fullName evidence="1">Uncharacterized protein</fullName>
    </submittedName>
</protein>
<evidence type="ECO:0000313" key="1">
    <source>
        <dbReference type="EMBL" id="ABK14146.1"/>
    </source>
</evidence>
<dbReference type="AlphaFoldDB" id="A0B622"/>